<name>A0A1A7R2G9_9FLAO</name>
<keyword evidence="2" id="KW-1185">Reference proteome</keyword>
<dbReference type="OrthoDB" id="9805017at2"/>
<dbReference type="Pfam" id="PF13573">
    <property type="entry name" value="SprB"/>
    <property type="match status" value="3"/>
</dbReference>
<evidence type="ECO:0000313" key="2">
    <source>
        <dbReference type="Proteomes" id="UP000248987"/>
    </source>
</evidence>
<evidence type="ECO:0000313" key="1">
    <source>
        <dbReference type="EMBL" id="RAJ19820.1"/>
    </source>
</evidence>
<protein>
    <submittedName>
        <fullName evidence="1">SprB-like repeat protein</fullName>
    </submittedName>
</protein>
<accession>A0A1A7R2G9</accession>
<gene>
    <name evidence="1" type="ORF">LX77_03340</name>
</gene>
<dbReference type="AlphaFoldDB" id="A0A1A7R2G9"/>
<dbReference type="Proteomes" id="UP000248987">
    <property type="component" value="Unassembled WGS sequence"/>
</dbReference>
<sequence>MKNKTLLIVMLFFAQILYSQTYEIKLNFWYKVDRNVKNKSSSNMTIRLYYSDNTSEEIYSKSIGDDTYQGPVNLNLSRNKRPINFKVTGFVNFSDVGDADWNHTLPLNSGCITEQRYTYRHSGFQNDRINFDYSSRPIIKIPEPGADNNFPEDEVLTLTASSGFLSSVYNWEYSINNGANYRPIPSVNQNRRNVEILGGQFLDKSYHGKIIYFRVNTGCNYSNSVPYRFLISAPHFLSPNPNPTSCYDKGDGSVRLSFSRVLKQGEVLSITSSNNNFPSGKFVNLVASDFDSNQSILIENLKPGIYPVAVAGFFNGFNTYIESSSHKTSFTIEDQPPVEFTVETTNVNCNGGSDGTITISATGGNGSYTYQINDSTPQAFTNGKTHIETGLPQGWYTINIKDTNGCLAQKILRDGNGKIIGPEGTLEESREITQPDAALSVEFSTLEDGGIKEPTAYGFSNGTITAKINGGTKLPNDTYNFTWEYFDDLTASWVNWTDFNYAYDAPDDWYIILQNAKGGNYKLTVTDKYGCTVTNQPFTLGQPPQLSVSISETNAISCNNTNIFGDDSSDGELTAIGTGGVPLKPTDNKGLPYYYKWKKKDANGVYQEIIGADSNVLSNRDAGDYAVNIIDANGITVGTAINNVVTPVDVLMTLTQPDLLQITFNKVDVFCHGGKDGSIHATIIGGTPFDSGGYTIKWNTGAQTEAIDTLVAGTYTIIVTDKNDCRAQASITIDQPAFPLVINYTAFFAPTYTGATNGWIEATVTGGTPLNSGTYTYIWKDANGNNLNAQVTQTIYSNSYVIKLNGLAAGVYDLTIEDGNYPLAIDSPKCTISNSPYTLHDPKPLTVEIQEHKPISCHSTNAYGTQSSDGALRIIADGGVKLQPTDNKGMPYYYTWKKEMTPGVWTELTGQITDIATNLDAGNYAVNIKDANGIVLGIYHNNVLITPTDTTYVFEEPPLLELTIEKQDVYCYNGSDGWAKTIITGGTPPYNIVWSSEETSERISYLNQGVYNVTIMDSRGVSS</sequence>
<proteinExistence type="predicted"/>
<organism evidence="1 2">
    <name type="scientific">Gelidibacter algens</name>
    <dbReference type="NCBI Taxonomy" id="49280"/>
    <lineage>
        <taxon>Bacteria</taxon>
        <taxon>Pseudomonadati</taxon>
        <taxon>Bacteroidota</taxon>
        <taxon>Flavobacteriia</taxon>
        <taxon>Flavobacteriales</taxon>
        <taxon>Flavobacteriaceae</taxon>
        <taxon>Gelidibacter</taxon>
    </lineage>
</organism>
<dbReference type="EMBL" id="QLLQ01000018">
    <property type="protein sequence ID" value="RAJ19820.1"/>
    <property type="molecule type" value="Genomic_DNA"/>
</dbReference>
<dbReference type="STRING" id="49280.A9996_12275"/>
<comment type="caution">
    <text evidence="1">The sequence shown here is derived from an EMBL/GenBank/DDBJ whole genome shotgun (WGS) entry which is preliminary data.</text>
</comment>
<dbReference type="InterPro" id="IPR025667">
    <property type="entry name" value="SprB_repeat"/>
</dbReference>
<reference evidence="1 2" key="1">
    <citation type="submission" date="2018-06" db="EMBL/GenBank/DDBJ databases">
        <title>Genomic Encyclopedia of Archaeal and Bacterial Type Strains, Phase II (KMG-II): from individual species to whole genera.</title>
        <authorList>
            <person name="Goeker M."/>
        </authorList>
    </citation>
    <scope>NUCLEOTIDE SEQUENCE [LARGE SCALE GENOMIC DNA]</scope>
    <source>
        <strain evidence="1 2">DSM 12408</strain>
    </source>
</reference>
<dbReference type="RefSeq" id="WP_066435321.1">
    <property type="nucleotide sequence ID" value="NZ_LZRN01000026.1"/>
</dbReference>